<evidence type="ECO:0000313" key="3">
    <source>
        <dbReference type="Proteomes" id="UP000321769"/>
    </source>
</evidence>
<comment type="caution">
    <text evidence="2">The sequence shown here is derived from an EMBL/GenBank/DDBJ whole genome shotgun (WGS) entry which is preliminary data.</text>
</comment>
<organism evidence="2 3">
    <name type="scientific">Aeromicrobium flavum</name>
    <dbReference type="NCBI Taxonomy" id="416568"/>
    <lineage>
        <taxon>Bacteria</taxon>
        <taxon>Bacillati</taxon>
        <taxon>Actinomycetota</taxon>
        <taxon>Actinomycetes</taxon>
        <taxon>Propionibacteriales</taxon>
        <taxon>Nocardioidaceae</taxon>
        <taxon>Aeromicrobium</taxon>
    </lineage>
</organism>
<dbReference type="EMBL" id="BJZQ01000001">
    <property type="protein sequence ID" value="GEO88264.1"/>
    <property type="molecule type" value="Genomic_DNA"/>
</dbReference>
<dbReference type="Proteomes" id="UP000321769">
    <property type="component" value="Unassembled WGS sequence"/>
</dbReference>
<evidence type="ECO:0000259" key="1">
    <source>
        <dbReference type="Pfam" id="PF11350"/>
    </source>
</evidence>
<keyword evidence="3" id="KW-1185">Reference proteome</keyword>
<dbReference type="SUPFAM" id="SSF55486">
    <property type="entry name" value="Metalloproteases ('zincins'), catalytic domain"/>
    <property type="match status" value="1"/>
</dbReference>
<name>A0A512HS38_9ACTN</name>
<dbReference type="Pfam" id="PF11350">
    <property type="entry name" value="DUF3152"/>
    <property type="match status" value="1"/>
</dbReference>
<feature type="domain" description="DUF3152" evidence="1">
    <location>
        <begin position="16"/>
        <end position="155"/>
    </location>
</feature>
<protein>
    <recommendedName>
        <fullName evidence="1">DUF3152 domain-containing protein</fullName>
    </recommendedName>
</protein>
<reference evidence="2 3" key="1">
    <citation type="submission" date="2019-07" db="EMBL/GenBank/DDBJ databases">
        <title>Whole genome shotgun sequence of Aeromicrobium flavum NBRC 107625.</title>
        <authorList>
            <person name="Hosoyama A."/>
            <person name="Uohara A."/>
            <person name="Ohji S."/>
            <person name="Ichikawa N."/>
        </authorList>
    </citation>
    <scope>NUCLEOTIDE SEQUENCE [LARGE SCALE GENOMIC DNA]</scope>
    <source>
        <strain evidence="2 3">NBRC 107625</strain>
    </source>
</reference>
<dbReference type="AlphaFoldDB" id="A0A512HS38"/>
<evidence type="ECO:0000313" key="2">
    <source>
        <dbReference type="EMBL" id="GEO88264.1"/>
    </source>
</evidence>
<gene>
    <name evidence="2" type="ORF">AFL01nite_05910</name>
</gene>
<dbReference type="InterPro" id="IPR022603">
    <property type="entry name" value="DUF3152"/>
</dbReference>
<accession>A0A512HS38</accession>
<proteinExistence type="predicted"/>
<sequence>MVKAQSPTPPDPGSSPLTYTVEVERELPLPPRETALTIDDILADSRSWGAIENRPLHRVSRDGAARILLASPATTDKLCAPLETRGKVSCRNGDLVVLNARRWAHATDSYRDDVLSYRIYLVNHEVGHLLGRGHEECPGQGLPAPVMQQQTYGLDGCRRNVWPSGG</sequence>